<dbReference type="AlphaFoldDB" id="A0AA38MNE2"/>
<evidence type="ECO:0000313" key="1">
    <source>
        <dbReference type="EMBL" id="KAJ3661897.1"/>
    </source>
</evidence>
<dbReference type="Proteomes" id="UP001168821">
    <property type="component" value="Unassembled WGS sequence"/>
</dbReference>
<dbReference type="PANTHER" id="PTHR47510">
    <property type="entry name" value="REVERSE TRANSCRIPTASE DOMAIN-CONTAINING PROTEIN"/>
    <property type="match status" value="1"/>
</dbReference>
<gene>
    <name evidence="1" type="ORF">Zmor_006273</name>
</gene>
<evidence type="ECO:0000313" key="2">
    <source>
        <dbReference type="Proteomes" id="UP001168821"/>
    </source>
</evidence>
<dbReference type="EMBL" id="JALNTZ010000002">
    <property type="protein sequence ID" value="KAJ3661897.1"/>
    <property type="molecule type" value="Genomic_DNA"/>
</dbReference>
<name>A0AA38MNE2_9CUCU</name>
<comment type="caution">
    <text evidence="1">The sequence shown here is derived from an EMBL/GenBank/DDBJ whole genome shotgun (WGS) entry which is preliminary data.</text>
</comment>
<reference evidence="1" key="1">
    <citation type="journal article" date="2023" name="G3 (Bethesda)">
        <title>Whole genome assemblies of Zophobas morio and Tenebrio molitor.</title>
        <authorList>
            <person name="Kaur S."/>
            <person name="Stinson S.A."/>
            <person name="diCenzo G.C."/>
        </authorList>
    </citation>
    <scope>NUCLEOTIDE SEQUENCE</scope>
    <source>
        <strain evidence="1">QUZm001</strain>
    </source>
</reference>
<sequence>MSTEKITYNISRLVTPLVGEDLHHPSLLMDIVRYNFRKADFLGLYDALMKMEWSDILEIHDVNDICAYFYDNIYEMFEIYVPKTKVVTTHFPLWYSSTTIKMIKKKNRIWKSYKISHILSCKEAARKLEEQIKIEIKKDFRNFQRSAEANMKSHPARFWSYVATKKGRTRIPGRMIYNGQPISTPRDIVNSFADCFSSLFEPASFVESRDGVFGCGNSRENTIADIGEDDGFENLGCSLRRSLSQI</sequence>
<dbReference type="PANTHER" id="PTHR47510:SF3">
    <property type="entry name" value="ENDO_EXONUCLEASE_PHOSPHATASE DOMAIN-CONTAINING PROTEIN"/>
    <property type="match status" value="1"/>
</dbReference>
<proteinExistence type="predicted"/>
<organism evidence="1 2">
    <name type="scientific">Zophobas morio</name>
    <dbReference type="NCBI Taxonomy" id="2755281"/>
    <lineage>
        <taxon>Eukaryota</taxon>
        <taxon>Metazoa</taxon>
        <taxon>Ecdysozoa</taxon>
        <taxon>Arthropoda</taxon>
        <taxon>Hexapoda</taxon>
        <taxon>Insecta</taxon>
        <taxon>Pterygota</taxon>
        <taxon>Neoptera</taxon>
        <taxon>Endopterygota</taxon>
        <taxon>Coleoptera</taxon>
        <taxon>Polyphaga</taxon>
        <taxon>Cucujiformia</taxon>
        <taxon>Tenebrionidae</taxon>
        <taxon>Zophobas</taxon>
    </lineage>
</organism>
<keyword evidence="2" id="KW-1185">Reference proteome</keyword>
<accession>A0AA38MNE2</accession>
<protein>
    <submittedName>
        <fullName evidence="1">Uncharacterized protein</fullName>
    </submittedName>
</protein>